<dbReference type="GO" id="GO:0005840">
    <property type="term" value="C:ribosome"/>
    <property type="evidence" value="ECO:0007669"/>
    <property type="project" value="UniProtKB-KW"/>
</dbReference>
<proteinExistence type="predicted"/>
<gene>
    <name evidence="1" type="ORF">AVDCRST_MAG52-499</name>
</gene>
<feature type="non-terminal residue" evidence="1">
    <location>
        <position position="1"/>
    </location>
</feature>
<dbReference type="AlphaFoldDB" id="A0A6J4HEF3"/>
<accession>A0A6J4HEF3</accession>
<keyword evidence="1" id="KW-0689">Ribosomal protein</keyword>
<dbReference type="EMBL" id="CADCTN010000035">
    <property type="protein sequence ID" value="CAA9221458.1"/>
    <property type="molecule type" value="Genomic_DNA"/>
</dbReference>
<protein>
    <submittedName>
        <fullName evidence="1">LSU ribosomal protein L29p (L35e)</fullName>
    </submittedName>
</protein>
<keyword evidence="1" id="KW-0687">Ribonucleoprotein</keyword>
<sequence length="31" mass="3346">CRPSAATSPGSTRSCASASWVSRSPRTRVWH</sequence>
<name>A0A6J4HEF3_9ACTN</name>
<organism evidence="1">
    <name type="scientific">uncultured Blastococcus sp</name>
    <dbReference type="NCBI Taxonomy" id="217144"/>
    <lineage>
        <taxon>Bacteria</taxon>
        <taxon>Bacillati</taxon>
        <taxon>Actinomycetota</taxon>
        <taxon>Actinomycetes</taxon>
        <taxon>Geodermatophilales</taxon>
        <taxon>Geodermatophilaceae</taxon>
        <taxon>Blastococcus</taxon>
        <taxon>environmental samples</taxon>
    </lineage>
</organism>
<reference evidence="1" key="1">
    <citation type="submission" date="2020-02" db="EMBL/GenBank/DDBJ databases">
        <authorList>
            <person name="Meier V. D."/>
        </authorList>
    </citation>
    <scope>NUCLEOTIDE SEQUENCE</scope>
    <source>
        <strain evidence="1">AVDCRST_MAG52</strain>
    </source>
</reference>
<feature type="non-terminal residue" evidence="1">
    <location>
        <position position="31"/>
    </location>
</feature>
<evidence type="ECO:0000313" key="1">
    <source>
        <dbReference type="EMBL" id="CAA9221458.1"/>
    </source>
</evidence>